<dbReference type="Gene3D" id="3.40.50.300">
    <property type="entry name" value="P-loop containing nucleotide triphosphate hydrolases"/>
    <property type="match status" value="1"/>
</dbReference>
<dbReference type="HOGENOM" id="CLU_062212_0_0_9"/>
<reference evidence="1" key="2">
    <citation type="submission" date="2013-06" db="EMBL/GenBank/DDBJ databases">
        <title>Draft genome sequence of Clostridium hylemonae (DSM 15053).</title>
        <authorList>
            <person name="Sudarsanam P."/>
            <person name="Ley R."/>
            <person name="Guruge J."/>
            <person name="Turnbaugh P.J."/>
            <person name="Mahowald M."/>
            <person name="Liep D."/>
            <person name="Gordon J."/>
        </authorList>
    </citation>
    <scope>NUCLEOTIDE SEQUENCE</scope>
    <source>
        <strain evidence="1">DSM 15053</strain>
    </source>
</reference>
<comment type="caution">
    <text evidence="1">The sequence shown here is derived from an EMBL/GenBank/DDBJ whole genome shotgun (WGS) entry which is preliminary data.</text>
</comment>
<dbReference type="RefSeq" id="WP_006443531.1">
    <property type="nucleotide sequence ID" value="NZ_CP036524.1"/>
</dbReference>
<accession>C0C208</accession>
<dbReference type="Gene3D" id="3.40.50.10850">
    <property type="entry name" value="Ntrc-like two-domain protein"/>
    <property type="match status" value="1"/>
</dbReference>
<evidence type="ECO:0000313" key="1">
    <source>
        <dbReference type="EMBL" id="EEG74172.1"/>
    </source>
</evidence>
<dbReference type="eggNOG" id="COG1192">
    <property type="taxonomic scope" value="Bacteria"/>
</dbReference>
<dbReference type="EMBL" id="ABYI02000022">
    <property type="protein sequence ID" value="EEG74172.1"/>
    <property type="molecule type" value="Genomic_DNA"/>
</dbReference>
<sequence>MGSKRLVICDPEDGYASALASYFMRRKELAFQVYVCKSLQKVQKLQEEEHIDYLIVPADCGRKEREQIAADKKFILTVSGQEQVGKDEIPIQKYQSGEAILTEIINSCGLYDDTGELFFRTVKKTRGTLIGVFSPVHRIGKTSYAIELGQRLASKSDVLYVNMEIYGGRGGVFGENPSYTLADILYYSRQESKNLPLVLSAMTGRLKNMDCINPMPVSEDVKEVTPQEWTGLIRQIMENSIYETVILDVDEGLRGVYDILRLCTEVHMPAAEDEMSCSKVRQFEEELQLLGYEDVLQKLNRKEQKG</sequence>
<dbReference type="Proteomes" id="UP000004893">
    <property type="component" value="Unassembled WGS sequence"/>
</dbReference>
<gene>
    <name evidence="1" type="ORF">CLOHYLEM_06179</name>
</gene>
<dbReference type="InterPro" id="IPR027417">
    <property type="entry name" value="P-loop_NTPase"/>
</dbReference>
<proteinExistence type="predicted"/>
<dbReference type="AlphaFoldDB" id="C0C208"/>
<dbReference type="OrthoDB" id="9777019at2"/>
<organism evidence="1 2">
    <name type="scientific">[Clostridium] hylemonae DSM 15053</name>
    <dbReference type="NCBI Taxonomy" id="553973"/>
    <lineage>
        <taxon>Bacteria</taxon>
        <taxon>Bacillati</taxon>
        <taxon>Bacillota</taxon>
        <taxon>Clostridia</taxon>
        <taxon>Lachnospirales</taxon>
        <taxon>Lachnospiraceae</taxon>
    </lineage>
</organism>
<name>C0C208_9FIRM</name>
<dbReference type="STRING" id="553973.CLOHYLEM_06179"/>
<protein>
    <submittedName>
        <fullName evidence="1">Uncharacterized protein</fullName>
    </submittedName>
</protein>
<reference evidence="1" key="1">
    <citation type="submission" date="2009-02" db="EMBL/GenBank/DDBJ databases">
        <authorList>
            <person name="Fulton L."/>
            <person name="Clifton S."/>
            <person name="Fulton B."/>
            <person name="Xu J."/>
            <person name="Minx P."/>
            <person name="Pepin K.H."/>
            <person name="Johnson M."/>
            <person name="Bhonagiri V."/>
            <person name="Nash W.E."/>
            <person name="Mardis E.R."/>
            <person name="Wilson R.K."/>
        </authorList>
    </citation>
    <scope>NUCLEOTIDE SEQUENCE [LARGE SCALE GENOMIC DNA]</scope>
    <source>
        <strain evidence="1">DSM 15053</strain>
    </source>
</reference>
<dbReference type="SUPFAM" id="SSF52540">
    <property type="entry name" value="P-loop containing nucleoside triphosphate hydrolases"/>
    <property type="match status" value="1"/>
</dbReference>
<keyword evidence="2" id="KW-1185">Reference proteome</keyword>
<evidence type="ECO:0000313" key="2">
    <source>
        <dbReference type="Proteomes" id="UP000004893"/>
    </source>
</evidence>